<evidence type="ECO:0000256" key="1">
    <source>
        <dbReference type="ARBA" id="ARBA00011067"/>
    </source>
</evidence>
<dbReference type="OrthoDB" id="4951845at2759"/>
<comment type="function">
    <text evidence="2">Exhibits glutathione-dependent thiol transferase activity. Has high dehydroascorbate reductase activity and may contribute to the recycling of ascorbic acid. Participates in the biotransformation of inorganic arsenic and reduces monomethylarsonic acid (MMA).</text>
</comment>
<dbReference type="GO" id="GO:0050610">
    <property type="term" value="F:methylarsonate reductase activity"/>
    <property type="evidence" value="ECO:0007669"/>
    <property type="project" value="UniProtKB-UniRule"/>
</dbReference>
<dbReference type="InterPro" id="IPR040079">
    <property type="entry name" value="Glutathione_S-Trfase"/>
</dbReference>
<evidence type="ECO:0000313" key="4">
    <source>
        <dbReference type="Proteomes" id="UP001152795"/>
    </source>
</evidence>
<comment type="catalytic activity">
    <reaction evidence="2">
        <text>RX + glutathione = an S-substituted glutathione + a halide anion + H(+)</text>
        <dbReference type="Rhea" id="RHEA:16437"/>
        <dbReference type="ChEBI" id="CHEBI:15378"/>
        <dbReference type="ChEBI" id="CHEBI:16042"/>
        <dbReference type="ChEBI" id="CHEBI:17792"/>
        <dbReference type="ChEBI" id="CHEBI:57925"/>
        <dbReference type="ChEBI" id="CHEBI:90779"/>
        <dbReference type="EC" id="2.5.1.18"/>
    </reaction>
</comment>
<dbReference type="EC" id="1.20.4.2" evidence="2"/>
<reference evidence="3" key="1">
    <citation type="submission" date="2020-04" db="EMBL/GenBank/DDBJ databases">
        <authorList>
            <person name="Alioto T."/>
            <person name="Alioto T."/>
            <person name="Gomez Garrido J."/>
        </authorList>
    </citation>
    <scope>NUCLEOTIDE SEQUENCE</scope>
    <source>
        <strain evidence="3">A484AB</strain>
    </source>
</reference>
<name>A0A7D9L4G3_PARCT</name>
<comment type="catalytic activity">
    <reaction evidence="2">
        <text>L-dehydroascorbate + 2 glutathione = glutathione disulfide + L-ascorbate</text>
        <dbReference type="Rhea" id="RHEA:24424"/>
        <dbReference type="ChEBI" id="CHEBI:38290"/>
        <dbReference type="ChEBI" id="CHEBI:57925"/>
        <dbReference type="ChEBI" id="CHEBI:58297"/>
        <dbReference type="ChEBI" id="CHEBI:58539"/>
        <dbReference type="EC" id="1.8.5.1"/>
    </reaction>
</comment>
<comment type="caution">
    <text evidence="3">The sequence shown here is derived from an EMBL/GenBank/DDBJ whole genome shotgun (WGS) entry which is preliminary data.</text>
</comment>
<dbReference type="Pfam" id="PF13417">
    <property type="entry name" value="GST_N_3"/>
    <property type="match status" value="1"/>
</dbReference>
<dbReference type="PRINTS" id="PR01625">
    <property type="entry name" value="GSTRNSFRASEO"/>
</dbReference>
<dbReference type="InterPro" id="IPR005442">
    <property type="entry name" value="GST_omega"/>
</dbReference>
<dbReference type="SUPFAM" id="SSF52833">
    <property type="entry name" value="Thioredoxin-like"/>
    <property type="match status" value="1"/>
</dbReference>
<keyword evidence="2" id="KW-0808">Transferase</keyword>
<sequence length="162" mass="18753">MSSKHLQTGDPKPAFDKTKKFRIYSMKFCPFAQRARLVATAKGLKDYDIVNIKLRDDLPEWYTAINPARAVPAIEFPDGRAINESLIVADLLDELYPENQLQPKDPIEKAKQKLFVEKQGETFIPSYYKHLKGRTEETKQELLKNISKVEQYLAENKLQYFG</sequence>
<gene>
    <name evidence="3" type="ORF">PACLA_8A072861</name>
</gene>
<comment type="similarity">
    <text evidence="1 2">Belongs to the GST superfamily. Omega family.</text>
</comment>
<proteinExistence type="inferred from homology"/>
<dbReference type="PANTHER" id="PTHR43968:SF6">
    <property type="entry name" value="GLUTATHIONE S-TRANSFERASE OMEGA"/>
    <property type="match status" value="1"/>
</dbReference>
<evidence type="ECO:0000313" key="3">
    <source>
        <dbReference type="EMBL" id="CAB4023473.1"/>
    </source>
</evidence>
<keyword evidence="4" id="KW-1185">Reference proteome</keyword>
<dbReference type="InterPro" id="IPR050983">
    <property type="entry name" value="GST_Omega/HSP26"/>
</dbReference>
<dbReference type="PROSITE" id="PS50404">
    <property type="entry name" value="GST_NTER"/>
    <property type="match status" value="1"/>
</dbReference>
<dbReference type="InterPro" id="IPR036249">
    <property type="entry name" value="Thioredoxin-like_sf"/>
</dbReference>
<dbReference type="GO" id="GO:0006749">
    <property type="term" value="P:glutathione metabolic process"/>
    <property type="evidence" value="ECO:0007669"/>
    <property type="project" value="UniProtKB-UniRule"/>
</dbReference>
<dbReference type="PROSITE" id="PS51354">
    <property type="entry name" value="GLUTAREDOXIN_2"/>
    <property type="match status" value="1"/>
</dbReference>
<dbReference type="PANTHER" id="PTHR43968">
    <property type="match status" value="1"/>
</dbReference>
<dbReference type="InterPro" id="IPR004045">
    <property type="entry name" value="Glutathione_S-Trfase_N"/>
</dbReference>
<dbReference type="GO" id="GO:0004364">
    <property type="term" value="F:glutathione transferase activity"/>
    <property type="evidence" value="ECO:0007669"/>
    <property type="project" value="UniProtKB-UniRule"/>
</dbReference>
<dbReference type="SFLD" id="SFLDG00358">
    <property type="entry name" value="Main_(cytGST)"/>
    <property type="match status" value="1"/>
</dbReference>
<dbReference type="FunFam" id="3.40.30.10:FF:000123">
    <property type="entry name" value="Glutathione transferase o1"/>
    <property type="match status" value="1"/>
</dbReference>
<dbReference type="EMBL" id="CACRXK020012519">
    <property type="protein sequence ID" value="CAB4023473.1"/>
    <property type="molecule type" value="Genomic_DNA"/>
</dbReference>
<dbReference type="EC" id="2.5.1.18" evidence="2"/>
<keyword evidence="2" id="KW-0560">Oxidoreductase</keyword>
<comment type="catalytic activity">
    <reaction evidence="2">
        <text>methylarsonate + 2 glutathione + H(+) = methylarsonous acid + glutathione disulfide + H2O</text>
        <dbReference type="Rhea" id="RHEA:15969"/>
        <dbReference type="ChEBI" id="CHEBI:15377"/>
        <dbReference type="ChEBI" id="CHEBI:15378"/>
        <dbReference type="ChEBI" id="CHEBI:17826"/>
        <dbReference type="ChEBI" id="CHEBI:33409"/>
        <dbReference type="ChEBI" id="CHEBI:57925"/>
        <dbReference type="ChEBI" id="CHEBI:58297"/>
        <dbReference type="EC" id="1.20.4.2"/>
    </reaction>
</comment>
<dbReference type="AlphaFoldDB" id="A0A7D9L4G3"/>
<dbReference type="GO" id="GO:0005737">
    <property type="term" value="C:cytoplasm"/>
    <property type="evidence" value="ECO:0007669"/>
    <property type="project" value="InterPro"/>
</dbReference>
<dbReference type="EC" id="1.8.5.1" evidence="2"/>
<dbReference type="SFLD" id="SFLDS00019">
    <property type="entry name" value="Glutathione_Transferase_(cytos"/>
    <property type="match status" value="1"/>
</dbReference>
<protein>
    <recommendedName>
        <fullName evidence="2">Glutathione S-transferase omega</fullName>
        <shortName evidence="2">GSTO</shortName>
        <ecNumber evidence="2">1.20.4.2</ecNumber>
        <ecNumber evidence="2">1.8.5.1</ecNumber>
        <ecNumber evidence="2">2.5.1.18</ecNumber>
    </recommendedName>
    <alternativeName>
        <fullName evidence="2">Glutathione-dependent dehydroascorbate reductase</fullName>
    </alternativeName>
    <alternativeName>
        <fullName evidence="2">Monomethylarsonic acid reductase</fullName>
    </alternativeName>
</protein>
<dbReference type="Gene3D" id="3.40.30.10">
    <property type="entry name" value="Glutaredoxin"/>
    <property type="match status" value="1"/>
</dbReference>
<dbReference type="Proteomes" id="UP001152795">
    <property type="component" value="Unassembled WGS sequence"/>
</dbReference>
<organism evidence="3 4">
    <name type="scientific">Paramuricea clavata</name>
    <name type="common">Red gorgonian</name>
    <name type="synonym">Violescent sea-whip</name>
    <dbReference type="NCBI Taxonomy" id="317549"/>
    <lineage>
        <taxon>Eukaryota</taxon>
        <taxon>Metazoa</taxon>
        <taxon>Cnidaria</taxon>
        <taxon>Anthozoa</taxon>
        <taxon>Octocorallia</taxon>
        <taxon>Malacalcyonacea</taxon>
        <taxon>Plexauridae</taxon>
        <taxon>Paramuricea</taxon>
    </lineage>
</organism>
<accession>A0A7D9L4G3</accession>
<dbReference type="GO" id="GO:0045174">
    <property type="term" value="F:glutathione dehydrogenase (ascorbate) activity"/>
    <property type="evidence" value="ECO:0007669"/>
    <property type="project" value="UniProtKB-UniRule"/>
</dbReference>
<evidence type="ECO:0000256" key="2">
    <source>
        <dbReference type="RuleBase" id="RU368071"/>
    </source>
</evidence>
<feature type="non-terminal residue" evidence="3">
    <location>
        <position position="1"/>
    </location>
</feature>